<comment type="similarity">
    <text evidence="2">Belongs to the EamA transporter family.</text>
</comment>
<dbReference type="RefSeq" id="WP_380570795.1">
    <property type="nucleotide sequence ID" value="NZ_JBHMAH010000029.1"/>
</dbReference>
<feature type="domain" description="EamA" evidence="7">
    <location>
        <begin position="16"/>
        <end position="129"/>
    </location>
</feature>
<dbReference type="InterPro" id="IPR037185">
    <property type="entry name" value="EmrE-like"/>
</dbReference>
<organism evidence="8 9">
    <name type="scientific">Salinicoccus siamensis</name>
    <dbReference type="NCBI Taxonomy" id="381830"/>
    <lineage>
        <taxon>Bacteria</taxon>
        <taxon>Bacillati</taxon>
        <taxon>Bacillota</taxon>
        <taxon>Bacilli</taxon>
        <taxon>Bacillales</taxon>
        <taxon>Staphylococcaceae</taxon>
        <taxon>Salinicoccus</taxon>
    </lineage>
</organism>
<keyword evidence="9" id="KW-1185">Reference proteome</keyword>
<protein>
    <submittedName>
        <fullName evidence="8">DMT family transporter</fullName>
    </submittedName>
</protein>
<comment type="subcellular location">
    <subcellularLocation>
        <location evidence="1">Endomembrane system</location>
        <topology evidence="1">Multi-pass membrane protein</topology>
    </subcellularLocation>
</comment>
<evidence type="ECO:0000256" key="3">
    <source>
        <dbReference type="ARBA" id="ARBA00022692"/>
    </source>
</evidence>
<reference evidence="8 9" key="1">
    <citation type="submission" date="2024-09" db="EMBL/GenBank/DDBJ databases">
        <authorList>
            <person name="Sun Q."/>
            <person name="Mori K."/>
        </authorList>
    </citation>
    <scope>NUCLEOTIDE SEQUENCE [LARGE SCALE GENOMIC DNA]</scope>
    <source>
        <strain evidence="8 9">JCM 12822</strain>
    </source>
</reference>
<dbReference type="Pfam" id="PF00892">
    <property type="entry name" value="EamA"/>
    <property type="match status" value="1"/>
</dbReference>
<evidence type="ECO:0000256" key="5">
    <source>
        <dbReference type="ARBA" id="ARBA00023136"/>
    </source>
</evidence>
<evidence type="ECO:0000256" key="6">
    <source>
        <dbReference type="SAM" id="Phobius"/>
    </source>
</evidence>
<sequence length="134" mass="15217">MAQTHSKYPIDERMWWTYPILFLSVIIWGSNFIIGKILVEHFDAYSITIIRLIAINGFLWLFASRYFRMPKVPAKVWVVIVLSGIVGIAMNQYTFFLGLVTASPVTSALILALAPVMTAVLTIFVFGERRGVKF</sequence>
<dbReference type="SUPFAM" id="SSF103481">
    <property type="entry name" value="Multidrug resistance efflux transporter EmrE"/>
    <property type="match status" value="1"/>
</dbReference>
<dbReference type="InterPro" id="IPR050638">
    <property type="entry name" value="AA-Vitamin_Transporters"/>
</dbReference>
<dbReference type="InterPro" id="IPR000620">
    <property type="entry name" value="EamA_dom"/>
</dbReference>
<feature type="transmembrane region" description="Helical" evidence="6">
    <location>
        <begin position="76"/>
        <end position="96"/>
    </location>
</feature>
<dbReference type="PANTHER" id="PTHR32322">
    <property type="entry name" value="INNER MEMBRANE TRANSPORTER"/>
    <property type="match status" value="1"/>
</dbReference>
<name>A0ABV5Z535_9STAP</name>
<evidence type="ECO:0000313" key="9">
    <source>
        <dbReference type="Proteomes" id="UP001589740"/>
    </source>
</evidence>
<feature type="transmembrane region" description="Helical" evidence="6">
    <location>
        <begin position="20"/>
        <end position="39"/>
    </location>
</feature>
<keyword evidence="3 6" id="KW-0812">Transmembrane</keyword>
<dbReference type="PANTHER" id="PTHR32322:SF2">
    <property type="entry name" value="EAMA DOMAIN-CONTAINING PROTEIN"/>
    <property type="match status" value="1"/>
</dbReference>
<evidence type="ECO:0000259" key="7">
    <source>
        <dbReference type="Pfam" id="PF00892"/>
    </source>
</evidence>
<gene>
    <name evidence="8" type="ORF">ACFFLE_09120</name>
</gene>
<proteinExistence type="inferred from homology"/>
<dbReference type="Proteomes" id="UP001589740">
    <property type="component" value="Unassembled WGS sequence"/>
</dbReference>
<keyword evidence="4 6" id="KW-1133">Transmembrane helix</keyword>
<feature type="transmembrane region" description="Helical" evidence="6">
    <location>
        <begin position="45"/>
        <end position="64"/>
    </location>
</feature>
<comment type="caution">
    <text evidence="8">The sequence shown here is derived from an EMBL/GenBank/DDBJ whole genome shotgun (WGS) entry which is preliminary data.</text>
</comment>
<dbReference type="EMBL" id="JBHMAH010000029">
    <property type="protein sequence ID" value="MFB9861225.1"/>
    <property type="molecule type" value="Genomic_DNA"/>
</dbReference>
<evidence type="ECO:0000256" key="4">
    <source>
        <dbReference type="ARBA" id="ARBA00022989"/>
    </source>
</evidence>
<evidence type="ECO:0000256" key="2">
    <source>
        <dbReference type="ARBA" id="ARBA00007362"/>
    </source>
</evidence>
<keyword evidence="5 6" id="KW-0472">Membrane</keyword>
<evidence type="ECO:0000256" key="1">
    <source>
        <dbReference type="ARBA" id="ARBA00004127"/>
    </source>
</evidence>
<feature type="transmembrane region" description="Helical" evidence="6">
    <location>
        <begin position="108"/>
        <end position="127"/>
    </location>
</feature>
<evidence type="ECO:0000313" key="8">
    <source>
        <dbReference type="EMBL" id="MFB9861225.1"/>
    </source>
</evidence>
<accession>A0ABV5Z535</accession>